<dbReference type="WBParaSite" id="JU765_v2.g1414.t2">
    <property type="protein sequence ID" value="JU765_v2.g1414.t2"/>
    <property type="gene ID" value="JU765_v2.g1414"/>
</dbReference>
<sequence>MSVAPSTSTESSMLQPRDVTVADVLNLETPRIMQGISPSTAFFANAFLSGDVPSTAEIIQKCLAVNPFELKFREANRRLSQSHDGLDQNGLVTNTLLPTSAGLSMLKLSSSLNQSPTIFSNISLLSADLDFTRKLRESGLMNAGKAEGNRTPCTADVLNAVLDMNMNNQQMAAAVAAVNHQQQQSSNSLSQPTHNLNNIAATVAINGITNADALNFGFSSPSKLNTPSTMAMSVPASTTVDMITPSSSLTTLQPSALNATNLNHLNDAEKPNTSVLNIETNWESDVKPDISGAPPLKRMATEQNINSQSSTFYHSDDSPFSNSSSVSNSRRSEEPVKTTRKYHSRCTDGTSTQKGGRGRRSITSDMPPDERRQTILERNKAAAVRYRKRKKEEHDEMIGRVNILEQEKNALSTQNSVLRRENERLTELLKLRESRCVCHAAQLGGNSQSILPSLPPELLGDHNFGLHRQRNN</sequence>
<reference evidence="2" key="1">
    <citation type="submission" date="2022-11" db="UniProtKB">
        <authorList>
            <consortium name="WormBaseParasite"/>
        </authorList>
    </citation>
    <scope>IDENTIFICATION</scope>
</reference>
<protein>
    <submittedName>
        <fullName evidence="2">BZIP domain-containing protein</fullName>
    </submittedName>
</protein>
<evidence type="ECO:0000313" key="2">
    <source>
        <dbReference type="WBParaSite" id="JU765_v2.g1414.t2"/>
    </source>
</evidence>
<accession>A0AC34Q8T4</accession>
<organism evidence="1 2">
    <name type="scientific">Panagrolaimus sp. JU765</name>
    <dbReference type="NCBI Taxonomy" id="591449"/>
    <lineage>
        <taxon>Eukaryota</taxon>
        <taxon>Metazoa</taxon>
        <taxon>Ecdysozoa</taxon>
        <taxon>Nematoda</taxon>
        <taxon>Chromadorea</taxon>
        <taxon>Rhabditida</taxon>
        <taxon>Tylenchina</taxon>
        <taxon>Panagrolaimomorpha</taxon>
        <taxon>Panagrolaimoidea</taxon>
        <taxon>Panagrolaimidae</taxon>
        <taxon>Panagrolaimus</taxon>
    </lineage>
</organism>
<dbReference type="Proteomes" id="UP000887576">
    <property type="component" value="Unplaced"/>
</dbReference>
<evidence type="ECO:0000313" key="1">
    <source>
        <dbReference type="Proteomes" id="UP000887576"/>
    </source>
</evidence>
<name>A0AC34Q8T4_9BILA</name>
<proteinExistence type="predicted"/>